<protein>
    <submittedName>
        <fullName evidence="1">Uncharacterized protein</fullName>
    </submittedName>
</protein>
<keyword evidence="2" id="KW-1185">Reference proteome</keyword>
<evidence type="ECO:0000313" key="1">
    <source>
        <dbReference type="EMBL" id="BDZ52420.1"/>
    </source>
</evidence>
<dbReference type="Proteomes" id="UP001321486">
    <property type="component" value="Plasmid pNBRC108728a"/>
</dbReference>
<sequence>MARGAVNVFQPVTDSADDPTFGQGLGTTLGFVDQLAGDPKTKAAVAHSRVRIGERDVRRVGDDILSRTLSGSASADAGEIVSRYGGFIVFEAGVYALHAQLVKLARATDANVDKVIDDFFAAQA</sequence>
<geneLocation type="plasmid" evidence="1 2">
    <name>pNBRC108728a</name>
</geneLocation>
<name>A0ABN6Y515_9MICO</name>
<reference evidence="2" key="1">
    <citation type="journal article" date="2019" name="Int. J. Syst. Evol. Microbiol.">
        <title>The Global Catalogue of Microorganisms (GCM) 10K type strain sequencing project: providing services to taxonomists for standard genome sequencing and annotation.</title>
        <authorList>
            <consortium name="The Broad Institute Genomics Platform"/>
            <consortium name="The Broad Institute Genome Sequencing Center for Infectious Disease"/>
            <person name="Wu L."/>
            <person name="Ma J."/>
        </authorList>
    </citation>
    <scope>NUCLEOTIDE SEQUENCE [LARGE SCALE GENOMIC DNA]</scope>
    <source>
        <strain evidence="2">NBRC 108728</strain>
    </source>
</reference>
<gene>
    <name evidence="1" type="ORF">GCM10025867_46610</name>
</gene>
<organism evidence="1 2">
    <name type="scientific">Frondihabitans sucicola</name>
    <dbReference type="NCBI Taxonomy" id="1268041"/>
    <lineage>
        <taxon>Bacteria</taxon>
        <taxon>Bacillati</taxon>
        <taxon>Actinomycetota</taxon>
        <taxon>Actinomycetes</taxon>
        <taxon>Micrococcales</taxon>
        <taxon>Microbacteriaceae</taxon>
        <taxon>Frondihabitans</taxon>
    </lineage>
</organism>
<dbReference type="EMBL" id="AP027733">
    <property type="protein sequence ID" value="BDZ52420.1"/>
    <property type="molecule type" value="Genomic_DNA"/>
</dbReference>
<keyword evidence="1" id="KW-0614">Plasmid</keyword>
<proteinExistence type="predicted"/>
<accession>A0ABN6Y515</accession>
<evidence type="ECO:0000313" key="2">
    <source>
        <dbReference type="Proteomes" id="UP001321486"/>
    </source>
</evidence>